<sequence length="589" mass="65510">MQRSYDPFEIASQPASRLAFSTDTDFGIDTPRPMRVIVIGCGVSGIYAGIRLPRSIPNLSLTIFEKNADIGGTWFENRYMGCACDIPAHLYAFQFAPNPDWSSFYAPASEIRKYWASVAEKYDVLKYVQLERKVIGMYWERDQEGMWSVDVEEVGTGNRTTSLANVVLSCTGGLNEWKWPDVKGLNDFGGKLVHSANWDDGYDFEGKKVALIGGGSTGIQILPRLQKIAKQVDQYVRGPTWIGFPFLGEELDDPFTDEERLRFISDPAEHLRYRQRLMGTLNSMHTFTISGSKMQTEGQALFAKNMEEKLAASKNGDIIKQLKPSFPAGCRRLTPGPGYLEALTKDNVGFVGGGIGEIVKDGIVDGKGTKRSYDAIVCATGFNTSFTPRFPIVARGVSLGDKFRDFPRAYCSVSVDAMPNYFMSMGPNSAVGSGDLIIVIQTAVDYAVQCIAKLQSENYKSMSPQGRAVDEWQEYSQSYFRKTVFGQKCRSWYKAGNVDGPIYALWPGSCLHAAKTLRNPRWEDYEYEQFPGRSSTNRFAYLGNGFTDAEMKGHDTAWYVGADPELVLSVGQTEAALIRRAKSQLTNGK</sequence>
<evidence type="ECO:0000256" key="1">
    <source>
        <dbReference type="ARBA" id="ARBA00010139"/>
    </source>
</evidence>
<dbReference type="InterPro" id="IPR036188">
    <property type="entry name" value="FAD/NAD-bd_sf"/>
</dbReference>
<evidence type="ECO:0000256" key="4">
    <source>
        <dbReference type="ARBA" id="ARBA00023002"/>
    </source>
</evidence>
<dbReference type="AlphaFoldDB" id="A0A316YSJ2"/>
<keyword evidence="3" id="KW-0274">FAD</keyword>
<dbReference type="RefSeq" id="XP_025377893.1">
    <property type="nucleotide sequence ID" value="XM_025519643.1"/>
</dbReference>
<reference evidence="5 6" key="1">
    <citation type="journal article" date="2018" name="Mol. Biol. Evol.">
        <title>Broad Genomic Sampling Reveals a Smut Pathogenic Ancestry of the Fungal Clade Ustilaginomycotina.</title>
        <authorList>
            <person name="Kijpornyongpan T."/>
            <person name="Mondo S.J."/>
            <person name="Barry K."/>
            <person name="Sandor L."/>
            <person name="Lee J."/>
            <person name="Lipzen A."/>
            <person name="Pangilinan J."/>
            <person name="LaButti K."/>
            <person name="Hainaut M."/>
            <person name="Henrissat B."/>
            <person name="Grigoriev I.V."/>
            <person name="Spatafora J.W."/>
            <person name="Aime M.C."/>
        </authorList>
    </citation>
    <scope>NUCLEOTIDE SEQUENCE [LARGE SCALE GENOMIC DNA]</scope>
    <source>
        <strain evidence="5 6">MCA 4198</strain>
    </source>
</reference>
<evidence type="ECO:0000313" key="5">
    <source>
        <dbReference type="EMBL" id="PWN90695.1"/>
    </source>
</evidence>
<dbReference type="OrthoDB" id="74360at2759"/>
<name>A0A316YSJ2_9BASI</name>
<dbReference type="GeneID" id="37041559"/>
<keyword evidence="2" id="KW-0285">Flavoprotein</keyword>
<gene>
    <name evidence="5" type="ORF">FA10DRAFT_252281</name>
</gene>
<dbReference type="InParanoid" id="A0A316YSJ2"/>
<dbReference type="STRING" id="215250.A0A316YSJ2"/>
<dbReference type="GO" id="GO:0050660">
    <property type="term" value="F:flavin adenine dinucleotide binding"/>
    <property type="evidence" value="ECO:0007669"/>
    <property type="project" value="InterPro"/>
</dbReference>
<accession>A0A316YSJ2</accession>
<dbReference type="PRINTS" id="PR00469">
    <property type="entry name" value="PNDRDTASEII"/>
</dbReference>
<keyword evidence="5" id="KW-0503">Monooxygenase</keyword>
<keyword evidence="6" id="KW-1185">Reference proteome</keyword>
<proteinExistence type="inferred from homology"/>
<evidence type="ECO:0000313" key="6">
    <source>
        <dbReference type="Proteomes" id="UP000245768"/>
    </source>
</evidence>
<dbReference type="PANTHER" id="PTHR42877">
    <property type="entry name" value="L-ORNITHINE N(5)-MONOOXYGENASE-RELATED"/>
    <property type="match status" value="1"/>
</dbReference>
<dbReference type="SUPFAM" id="SSF51905">
    <property type="entry name" value="FAD/NAD(P)-binding domain"/>
    <property type="match status" value="2"/>
</dbReference>
<dbReference type="InterPro" id="IPR051209">
    <property type="entry name" value="FAD-bind_Monooxygenase_sf"/>
</dbReference>
<dbReference type="Proteomes" id="UP000245768">
    <property type="component" value="Unassembled WGS sequence"/>
</dbReference>
<organism evidence="5 6">
    <name type="scientific">Acaromyces ingoldii</name>
    <dbReference type="NCBI Taxonomy" id="215250"/>
    <lineage>
        <taxon>Eukaryota</taxon>
        <taxon>Fungi</taxon>
        <taxon>Dikarya</taxon>
        <taxon>Basidiomycota</taxon>
        <taxon>Ustilaginomycotina</taxon>
        <taxon>Exobasidiomycetes</taxon>
        <taxon>Exobasidiales</taxon>
        <taxon>Cryptobasidiaceae</taxon>
        <taxon>Acaromyces</taxon>
    </lineage>
</organism>
<keyword evidence="4" id="KW-0560">Oxidoreductase</keyword>
<dbReference type="Pfam" id="PF00743">
    <property type="entry name" value="FMO-like"/>
    <property type="match status" value="1"/>
</dbReference>
<evidence type="ECO:0000256" key="3">
    <source>
        <dbReference type="ARBA" id="ARBA00022827"/>
    </source>
</evidence>
<evidence type="ECO:0000256" key="2">
    <source>
        <dbReference type="ARBA" id="ARBA00022630"/>
    </source>
</evidence>
<protein>
    <submittedName>
        <fullName evidence="5">Cyclohexanone monooxygenase</fullName>
    </submittedName>
</protein>
<dbReference type="InterPro" id="IPR020946">
    <property type="entry name" value="Flavin_mOase-like"/>
</dbReference>
<dbReference type="EMBL" id="KZ819636">
    <property type="protein sequence ID" value="PWN90695.1"/>
    <property type="molecule type" value="Genomic_DNA"/>
</dbReference>
<dbReference type="PRINTS" id="PR00368">
    <property type="entry name" value="FADPNR"/>
</dbReference>
<dbReference type="PANTHER" id="PTHR42877:SF7">
    <property type="entry name" value="FLAVIN-BINDING MONOOXYGENASE-RELATED"/>
    <property type="match status" value="1"/>
</dbReference>
<dbReference type="GO" id="GO:0004499">
    <property type="term" value="F:N,N-dimethylaniline monooxygenase activity"/>
    <property type="evidence" value="ECO:0007669"/>
    <property type="project" value="InterPro"/>
</dbReference>
<dbReference type="Gene3D" id="3.50.50.60">
    <property type="entry name" value="FAD/NAD(P)-binding domain"/>
    <property type="match status" value="2"/>
</dbReference>
<comment type="similarity">
    <text evidence="1">Belongs to the FAD-binding monooxygenase family.</text>
</comment>
<dbReference type="GO" id="GO:0050661">
    <property type="term" value="F:NADP binding"/>
    <property type="evidence" value="ECO:0007669"/>
    <property type="project" value="InterPro"/>
</dbReference>